<accession>A0A162FBU7</accession>
<dbReference type="Gene3D" id="2.60.40.10">
    <property type="entry name" value="Immunoglobulins"/>
    <property type="match status" value="3"/>
</dbReference>
<proteinExistence type="predicted"/>
<comment type="caution">
    <text evidence="1">The sequence shown here is derived from an EMBL/GenBank/DDBJ whole genome shotgun (WGS) entry which is preliminary data.</text>
</comment>
<sequence>MLVKQKKKWIILSYKFINEILNSTMKKHIIYTLLSITILSSGCEEAFIEKDLAEETITIIAPKDGAQIEATAINFNWDAVDQATGYRLQIARPNFENAAQIVEDTVVTGTQFSVSLVKNTYEWRVRAQNSGTATPYVAAGFTVAEPTDFSSRQVLLVSPANQIFTNEPEITMQWQVVEGADSYRVQLLNASDEVLQEETPSTTSVTLTFPEGATRWQVRAENATQNTLYTTRSLTIDTMNPNVPTATAPANNATVTGTTVSFTWTRAAVAGSEEIDTIFIYEDEALTQLVMEKEATSPEEITLEANKTYYWFLKASDQANNESAASTTFTFSIN</sequence>
<dbReference type="EMBL" id="LQRT01000010">
    <property type="protein sequence ID" value="KZS40906.1"/>
    <property type="molecule type" value="Genomic_DNA"/>
</dbReference>
<reference evidence="1 2" key="1">
    <citation type="submission" date="2016-01" db="EMBL/GenBank/DDBJ databases">
        <title>The draft genome sequence of Aquimarina sp. RZW4-3-2.</title>
        <authorList>
            <person name="Wang Y."/>
        </authorList>
    </citation>
    <scope>NUCLEOTIDE SEQUENCE [LARGE SCALE GENOMIC DNA]</scope>
    <source>
        <strain evidence="1 2">RZW4-3-2</strain>
    </source>
</reference>
<name>A0A162FBU7_9FLAO</name>
<evidence type="ECO:0000313" key="1">
    <source>
        <dbReference type="EMBL" id="KZS40906.1"/>
    </source>
</evidence>
<protein>
    <recommendedName>
        <fullName evidence="3">Fibronectin type-III domain-containing protein</fullName>
    </recommendedName>
</protein>
<dbReference type="STRING" id="1642818.AWE51_24190"/>
<gene>
    <name evidence="1" type="ORF">AWE51_24190</name>
</gene>
<dbReference type="InterPro" id="IPR013783">
    <property type="entry name" value="Ig-like_fold"/>
</dbReference>
<dbReference type="Proteomes" id="UP000076715">
    <property type="component" value="Unassembled WGS sequence"/>
</dbReference>
<organism evidence="1 2">
    <name type="scientific">Aquimarina aggregata</name>
    <dbReference type="NCBI Taxonomy" id="1642818"/>
    <lineage>
        <taxon>Bacteria</taxon>
        <taxon>Pseudomonadati</taxon>
        <taxon>Bacteroidota</taxon>
        <taxon>Flavobacteriia</taxon>
        <taxon>Flavobacteriales</taxon>
        <taxon>Flavobacteriaceae</taxon>
        <taxon>Aquimarina</taxon>
    </lineage>
</organism>
<evidence type="ECO:0008006" key="3">
    <source>
        <dbReference type="Google" id="ProtNLM"/>
    </source>
</evidence>
<dbReference type="AlphaFoldDB" id="A0A162FBU7"/>
<keyword evidence="2" id="KW-1185">Reference proteome</keyword>
<evidence type="ECO:0000313" key="2">
    <source>
        <dbReference type="Proteomes" id="UP000076715"/>
    </source>
</evidence>